<dbReference type="InterPro" id="IPR048338">
    <property type="entry name" value="Mediator_Med16"/>
</dbReference>
<evidence type="ECO:0000256" key="6">
    <source>
        <dbReference type="ARBA" id="ARBA00023163"/>
    </source>
</evidence>
<proteinExistence type="inferred from homology"/>
<dbReference type="InParanoid" id="A0A1E1JX49"/>
<feature type="domain" description="Mediator complex subunit Med16 N-terminal" evidence="10">
    <location>
        <begin position="142"/>
        <end position="444"/>
    </location>
</feature>
<comment type="subunit">
    <text evidence="9">Component of the Mediator complex.</text>
</comment>
<keyword evidence="4 9" id="KW-0805">Transcription regulation</keyword>
<organism evidence="12 13">
    <name type="scientific">Rhynchosporium graminicola</name>
    <dbReference type="NCBI Taxonomy" id="2792576"/>
    <lineage>
        <taxon>Eukaryota</taxon>
        <taxon>Fungi</taxon>
        <taxon>Dikarya</taxon>
        <taxon>Ascomycota</taxon>
        <taxon>Pezizomycotina</taxon>
        <taxon>Leotiomycetes</taxon>
        <taxon>Helotiales</taxon>
        <taxon>Ploettnerulaceae</taxon>
        <taxon>Rhynchosporium</taxon>
    </lineage>
</organism>
<comment type="caution">
    <text evidence="12">The sequence shown here is derived from an EMBL/GenBank/DDBJ whole genome shotgun (WGS) entry which is preliminary data.</text>
</comment>
<keyword evidence="7 9" id="KW-0539">Nucleus</keyword>
<evidence type="ECO:0000259" key="11">
    <source>
        <dbReference type="Pfam" id="PF20719"/>
    </source>
</evidence>
<evidence type="ECO:0000256" key="9">
    <source>
        <dbReference type="RuleBase" id="RU364149"/>
    </source>
</evidence>
<keyword evidence="5 9" id="KW-0010">Activator</keyword>
<dbReference type="Pfam" id="PF20719">
    <property type="entry name" value="Med16_C"/>
    <property type="match status" value="1"/>
</dbReference>
<dbReference type="GO" id="GO:0016592">
    <property type="term" value="C:mediator complex"/>
    <property type="evidence" value="ECO:0007669"/>
    <property type="project" value="InterPro"/>
</dbReference>
<dbReference type="Pfam" id="PF11635">
    <property type="entry name" value="Med16_N"/>
    <property type="match status" value="1"/>
</dbReference>
<dbReference type="GO" id="GO:0045893">
    <property type="term" value="P:positive regulation of DNA-templated transcription"/>
    <property type="evidence" value="ECO:0007669"/>
    <property type="project" value="TreeGrafter"/>
</dbReference>
<name>A0A1E1JX49_9HELO</name>
<evidence type="ECO:0000256" key="3">
    <source>
        <dbReference type="ARBA" id="ARBA00019614"/>
    </source>
</evidence>
<comment type="similarity">
    <text evidence="2 9">Belongs to the Mediator complex subunit 16 family.</text>
</comment>
<dbReference type="STRING" id="914237.A0A1E1JX49"/>
<protein>
    <recommendedName>
        <fullName evidence="3 9">Mediator of RNA polymerase II transcription subunit 16</fullName>
    </recommendedName>
    <alternativeName>
        <fullName evidence="8 9">Mediator complex subunit 16</fullName>
    </alternativeName>
</protein>
<keyword evidence="13" id="KW-1185">Reference proteome</keyword>
<evidence type="ECO:0000256" key="7">
    <source>
        <dbReference type="ARBA" id="ARBA00023242"/>
    </source>
</evidence>
<dbReference type="AlphaFoldDB" id="A0A1E1JX49"/>
<comment type="function">
    <text evidence="9">Component of the Mediator complex, a coactivator involved in the regulated transcription of nearly all RNA polymerase II-dependent genes. Mediator functions as a bridge to convey information from gene-specific regulatory proteins to the basal RNA polymerase II transcription machinery. Mediator is recruited to promoters by direct interactions with regulatory proteins and serves as a scaffold for the assembly of a functional preinitiation complex with RNA polymerase II and the general transcription factors.</text>
</comment>
<reference evidence="13" key="1">
    <citation type="submission" date="2016-03" db="EMBL/GenBank/DDBJ databases">
        <authorList>
            <person name="Ploux O."/>
        </authorList>
    </citation>
    <scope>NUCLEOTIDE SEQUENCE [LARGE SCALE GENOMIC DNA]</scope>
    <source>
        <strain evidence="13">UK7</strain>
    </source>
</reference>
<dbReference type="InterPro" id="IPR021665">
    <property type="entry name" value="Mediator_Med16_N"/>
</dbReference>
<evidence type="ECO:0000256" key="5">
    <source>
        <dbReference type="ARBA" id="ARBA00023159"/>
    </source>
</evidence>
<evidence type="ECO:0000259" key="10">
    <source>
        <dbReference type="Pfam" id="PF11635"/>
    </source>
</evidence>
<dbReference type="SUPFAM" id="SSF50978">
    <property type="entry name" value="WD40 repeat-like"/>
    <property type="match status" value="1"/>
</dbReference>
<dbReference type="InterPro" id="IPR048339">
    <property type="entry name" value="Mediator_Med16_C"/>
</dbReference>
<dbReference type="InterPro" id="IPR036322">
    <property type="entry name" value="WD40_repeat_dom_sf"/>
</dbReference>
<accession>A0A1E1JX49</accession>
<dbReference type="Proteomes" id="UP000178129">
    <property type="component" value="Unassembled WGS sequence"/>
</dbReference>
<sequence length="953" mass="103945">MPMMMDDEMNMDDLFGDGVGLNIPSRPPTKELHQRLDELRASGCCQTIAWSKWGSIASVAANGTSLELRNLRCHPDDGTWALTEPTSTPNFSSALDGGPLKHLSWSPTGSDLAVIDAAGRVTILSMFSGLNKSGMSRLCQNDSADDLNGVVGCYWLNQAPFPPGRPAMLHGPGVKDGPIYRYDAAQAPILGPCHPVSSKSAFVCVTTNGLLRVLWQQNNGKWHESHTELESIVSSDELITHAAICSDKGGTLLIAFATSTMQLRTVRAFIDWGLPKGEKGQPAAQPLNVSIRTKHLAGTSWVPGASLDPMNPSNSDTSMIQLSHLEFLPLCADSQGGPIPATILAVRSSSPSLSSHYNPEVSSTIDRWEIQEPHQKVHPAFEQLSSRRNSTGVNPQPVAHLKKLESVTISKIAVAIEAMNNGKVIFFAYSDSSIEYRDRASMLETFNDGNLGRVWHLSQIGFSYTEDEPCLQVALSPSYCSIVQIRNDGKIKWKQLEYHLGGIGNSMEEPLYSAVVTALSLSCATSVMRNSSYDDLLATANKYATPQFTYDWLTELSRIMKVNLDYSEETHHDVLVRNTTIQLCLSVQSSLGFKGQFKPRTFAGKFSWLVLQLRNIVVLVTMAANLNIPGGPNASDRTSPLEDPEVITSLAGSVRWVLDLMAWIIDTLTTLPSSLPSTIDLSSPATLSLPDLLAYLHSTNTVSLHLLLSSPSRGFLTAILRRLQHLDYIARKAITHTSSTPNAQNPQTPTSLSPALKAAYLQIATLTTSSILKIKTIETLLSSLTSSIKLAYSSASPPLSGSPQAEKARNGLEIKMHCGSSFPDAFKSVIVELFKPGGLLEGVKEEIEPSKLFFADFEGLEVDDSPAELNVRKGKGRTMDCFRKVWLSNPPPGSAGGEGGRKSAARWRRCARCTAVMEDVPSHRQALQWLVMQQRKCFCSGYWYVLPVGEMTL</sequence>
<evidence type="ECO:0000256" key="1">
    <source>
        <dbReference type="ARBA" id="ARBA00004123"/>
    </source>
</evidence>
<dbReference type="PANTHER" id="PTHR13224">
    <property type="entry name" value="THYROID HORMONE RECEPTOR-ASSOCIATED PROTEIN-RELATED"/>
    <property type="match status" value="1"/>
</dbReference>
<dbReference type="PANTHER" id="PTHR13224:SF6">
    <property type="entry name" value="MEDIATOR OF RNA POLYMERASE II TRANSCRIPTION SUBUNIT 16"/>
    <property type="match status" value="1"/>
</dbReference>
<evidence type="ECO:0000256" key="8">
    <source>
        <dbReference type="ARBA" id="ARBA00032015"/>
    </source>
</evidence>
<evidence type="ECO:0000256" key="2">
    <source>
        <dbReference type="ARBA" id="ARBA00006543"/>
    </source>
</evidence>
<evidence type="ECO:0000313" key="12">
    <source>
        <dbReference type="EMBL" id="CZS90220.1"/>
    </source>
</evidence>
<gene>
    <name evidence="9" type="primary">MED16</name>
    <name evidence="12" type="ORF">RCO7_08627</name>
</gene>
<comment type="subcellular location">
    <subcellularLocation>
        <location evidence="1 9">Nucleus</location>
    </subcellularLocation>
</comment>
<dbReference type="EMBL" id="FJUW01000004">
    <property type="protein sequence ID" value="CZS90220.1"/>
    <property type="molecule type" value="Genomic_DNA"/>
</dbReference>
<keyword evidence="6 9" id="KW-0804">Transcription</keyword>
<evidence type="ECO:0000256" key="4">
    <source>
        <dbReference type="ARBA" id="ARBA00023015"/>
    </source>
</evidence>
<evidence type="ECO:0000313" key="13">
    <source>
        <dbReference type="Proteomes" id="UP000178129"/>
    </source>
</evidence>
<feature type="domain" description="Mediator complex subunit 16 C-terminal" evidence="11">
    <location>
        <begin position="844"/>
        <end position="944"/>
    </location>
</feature>